<dbReference type="AlphaFoldDB" id="A0A915CN27"/>
<keyword evidence="3" id="KW-0648">Protein biosynthesis</keyword>
<dbReference type="Pfam" id="PF09440">
    <property type="entry name" value="eIF3_N"/>
    <property type="match status" value="1"/>
</dbReference>
<accession>A0A915CN27</accession>
<dbReference type="SMART" id="SM01186">
    <property type="entry name" value="eIF3_N"/>
    <property type="match status" value="1"/>
</dbReference>
<evidence type="ECO:0000256" key="3">
    <source>
        <dbReference type="ARBA" id="ARBA00022917"/>
    </source>
</evidence>
<evidence type="ECO:0000256" key="2">
    <source>
        <dbReference type="ARBA" id="ARBA00022540"/>
    </source>
</evidence>
<feature type="region of interest" description="Disordered" evidence="4">
    <location>
        <begin position="215"/>
        <end position="235"/>
    </location>
</feature>
<evidence type="ECO:0000259" key="5">
    <source>
        <dbReference type="SMART" id="SM01186"/>
    </source>
</evidence>
<dbReference type="WBParaSite" id="jg10720">
    <property type="protein sequence ID" value="jg10720"/>
    <property type="gene ID" value="jg10720"/>
</dbReference>
<dbReference type="GO" id="GO:0003743">
    <property type="term" value="F:translation initiation factor activity"/>
    <property type="evidence" value="ECO:0007669"/>
    <property type="project" value="UniProtKB-KW"/>
</dbReference>
<dbReference type="Proteomes" id="UP000887574">
    <property type="component" value="Unplaced"/>
</dbReference>
<dbReference type="InterPro" id="IPR016650">
    <property type="entry name" value="eIF3e"/>
</dbReference>
<name>A0A915CN27_9BILA</name>
<feature type="domain" description="Eukaryotic translation initiation factor 3 subunit E N-terminal" evidence="5">
    <location>
        <begin position="5"/>
        <end position="138"/>
    </location>
</feature>
<dbReference type="PANTHER" id="PTHR10317">
    <property type="entry name" value="EUKARYOTIC TRANSLATION INITIATION FACTOR 3 SUBUNIT E"/>
    <property type="match status" value="1"/>
</dbReference>
<protein>
    <submittedName>
        <fullName evidence="7">Eukaryotic translation initiation factor 3 subunit E N-terminal domain-containing protein</fullName>
    </submittedName>
</protein>
<evidence type="ECO:0000256" key="1">
    <source>
        <dbReference type="ARBA" id="ARBA00022490"/>
    </source>
</evidence>
<keyword evidence="1" id="KW-0963">Cytoplasm</keyword>
<sequence length="235" mass="28056">MIEFDLTQRVAPFLDLHLVIPLLEFIQPRKIYDDDSLYRTHRSVMQKTNMIDSVIEMVSDEQSRNELLERRDEVLKEREQLKANCDPVVKILELDAVKKIMEEGRDREGNSKVLEYIMKNYHFKLEMLEYLFKYAKFQYDCGNYQAASICLYYYLSVLASEILNQDWTLAKYDLTKLKAYIDSDPFDTEVELLQHRSWLLHWSLFVYFNFPKGRDETSSSGELTKAMREEKRTLK</sequence>
<keyword evidence="6" id="KW-1185">Reference proteome</keyword>
<reference evidence="7" key="1">
    <citation type="submission" date="2022-11" db="UniProtKB">
        <authorList>
            <consortium name="WormBaseParasite"/>
        </authorList>
    </citation>
    <scope>IDENTIFICATION</scope>
</reference>
<dbReference type="InterPro" id="IPR019010">
    <property type="entry name" value="eIF3e_N"/>
</dbReference>
<dbReference type="GO" id="GO:0005852">
    <property type="term" value="C:eukaryotic translation initiation factor 3 complex"/>
    <property type="evidence" value="ECO:0007669"/>
    <property type="project" value="InterPro"/>
</dbReference>
<proteinExistence type="predicted"/>
<evidence type="ECO:0000256" key="4">
    <source>
        <dbReference type="SAM" id="MobiDB-lite"/>
    </source>
</evidence>
<evidence type="ECO:0000313" key="7">
    <source>
        <dbReference type="WBParaSite" id="jg10720"/>
    </source>
</evidence>
<evidence type="ECO:0000313" key="6">
    <source>
        <dbReference type="Proteomes" id="UP000887574"/>
    </source>
</evidence>
<keyword evidence="2" id="KW-0396">Initiation factor</keyword>
<feature type="compositionally biased region" description="Basic and acidic residues" evidence="4">
    <location>
        <begin position="225"/>
        <end position="235"/>
    </location>
</feature>
<organism evidence="6 7">
    <name type="scientific">Ditylenchus dipsaci</name>
    <dbReference type="NCBI Taxonomy" id="166011"/>
    <lineage>
        <taxon>Eukaryota</taxon>
        <taxon>Metazoa</taxon>
        <taxon>Ecdysozoa</taxon>
        <taxon>Nematoda</taxon>
        <taxon>Chromadorea</taxon>
        <taxon>Rhabditida</taxon>
        <taxon>Tylenchina</taxon>
        <taxon>Tylenchomorpha</taxon>
        <taxon>Sphaerularioidea</taxon>
        <taxon>Anguinidae</taxon>
        <taxon>Anguininae</taxon>
        <taxon>Ditylenchus</taxon>
    </lineage>
</organism>